<evidence type="ECO:0000256" key="1">
    <source>
        <dbReference type="SAM" id="Phobius"/>
    </source>
</evidence>
<proteinExistence type="predicted"/>
<reference evidence="2 3" key="1">
    <citation type="submission" date="2019-07" db="EMBL/GenBank/DDBJ databases">
        <title>De Novo Assembly of kiwifruit Actinidia rufa.</title>
        <authorList>
            <person name="Sugita-Konishi S."/>
            <person name="Sato K."/>
            <person name="Mori E."/>
            <person name="Abe Y."/>
            <person name="Kisaki G."/>
            <person name="Hamano K."/>
            <person name="Suezawa K."/>
            <person name="Otani M."/>
            <person name="Fukuda T."/>
            <person name="Manabe T."/>
            <person name="Gomi K."/>
            <person name="Tabuchi M."/>
            <person name="Akimitsu K."/>
            <person name="Kataoka I."/>
        </authorList>
    </citation>
    <scope>NUCLEOTIDE SEQUENCE [LARGE SCALE GENOMIC DNA]</scope>
    <source>
        <strain evidence="3">cv. Fuchu</strain>
    </source>
</reference>
<dbReference type="EMBL" id="BJWL01000019">
    <property type="protein sequence ID" value="GFZ07805.1"/>
    <property type="molecule type" value="Genomic_DNA"/>
</dbReference>
<sequence length="154" mass="16464">MISREFVSVAVVVVVLPLAILSPLQYRSSSPRDDSRVVLRREQQSSEHFGANVIDASVALRSLVADVDISSRDLSRLISEISSVDSSCASDGSRLGLQKVVRVSLKTDSSTPAVVCGAFRAMFGAIAVDSRSSDDAGRIFWSVRGGHVGRAISR</sequence>
<evidence type="ECO:0000313" key="3">
    <source>
        <dbReference type="Proteomes" id="UP000585474"/>
    </source>
</evidence>
<dbReference type="GO" id="GO:0004525">
    <property type="term" value="F:ribonuclease III activity"/>
    <property type="evidence" value="ECO:0007669"/>
    <property type="project" value="InterPro"/>
</dbReference>
<dbReference type="AlphaFoldDB" id="A0A7J0GAF6"/>
<keyword evidence="1" id="KW-1133">Transmembrane helix</keyword>
<keyword evidence="1" id="KW-0812">Transmembrane</keyword>
<protein>
    <submittedName>
        <fullName evidence="2">Ribonuclease III family protein</fullName>
    </submittedName>
</protein>
<feature type="transmembrane region" description="Helical" evidence="1">
    <location>
        <begin position="6"/>
        <end position="26"/>
    </location>
</feature>
<keyword evidence="3" id="KW-1185">Reference proteome</keyword>
<name>A0A7J0GAF6_9ERIC</name>
<organism evidence="2 3">
    <name type="scientific">Actinidia rufa</name>
    <dbReference type="NCBI Taxonomy" id="165716"/>
    <lineage>
        <taxon>Eukaryota</taxon>
        <taxon>Viridiplantae</taxon>
        <taxon>Streptophyta</taxon>
        <taxon>Embryophyta</taxon>
        <taxon>Tracheophyta</taxon>
        <taxon>Spermatophyta</taxon>
        <taxon>Magnoliopsida</taxon>
        <taxon>eudicotyledons</taxon>
        <taxon>Gunneridae</taxon>
        <taxon>Pentapetalae</taxon>
        <taxon>asterids</taxon>
        <taxon>Ericales</taxon>
        <taxon>Actinidiaceae</taxon>
        <taxon>Actinidia</taxon>
    </lineage>
</organism>
<dbReference type="GO" id="GO:0006396">
    <property type="term" value="P:RNA processing"/>
    <property type="evidence" value="ECO:0007669"/>
    <property type="project" value="InterPro"/>
</dbReference>
<dbReference type="OrthoDB" id="1925749at2759"/>
<gene>
    <name evidence="2" type="ORF">Acr_19g0007420</name>
</gene>
<comment type="caution">
    <text evidence="2">The sequence shown here is derived from an EMBL/GenBank/DDBJ whole genome shotgun (WGS) entry which is preliminary data.</text>
</comment>
<evidence type="ECO:0000313" key="2">
    <source>
        <dbReference type="EMBL" id="GFZ07805.1"/>
    </source>
</evidence>
<dbReference type="InterPro" id="IPR036389">
    <property type="entry name" value="RNase_III_sf"/>
</dbReference>
<dbReference type="SUPFAM" id="SSF69065">
    <property type="entry name" value="RNase III domain-like"/>
    <property type="match status" value="1"/>
</dbReference>
<keyword evidence="1" id="KW-0472">Membrane</keyword>
<accession>A0A7J0GAF6</accession>
<dbReference type="Proteomes" id="UP000585474">
    <property type="component" value="Unassembled WGS sequence"/>
</dbReference>